<feature type="region of interest" description="Disordered" evidence="1">
    <location>
        <begin position="1"/>
        <end position="39"/>
    </location>
</feature>
<dbReference type="PANTHER" id="PTHR13355:SF15">
    <property type="entry name" value="GCN5-RELATED N-ACETYLTRANSFERASE 3, CHLOROPLASTIC"/>
    <property type="match status" value="1"/>
</dbReference>
<dbReference type="Pfam" id="PF00583">
    <property type="entry name" value="Acetyltransf_1"/>
    <property type="match status" value="1"/>
</dbReference>
<feature type="region of interest" description="Disordered" evidence="1">
    <location>
        <begin position="158"/>
        <end position="289"/>
    </location>
</feature>
<dbReference type="CDD" id="cd04301">
    <property type="entry name" value="NAT_SF"/>
    <property type="match status" value="1"/>
</dbReference>
<comment type="caution">
    <text evidence="3">The sequence shown here is derived from an EMBL/GenBank/DDBJ whole genome shotgun (WGS) entry which is preliminary data.</text>
</comment>
<proteinExistence type="predicted"/>
<dbReference type="SUPFAM" id="SSF55729">
    <property type="entry name" value="Acyl-CoA N-acyltransferases (Nat)"/>
    <property type="match status" value="1"/>
</dbReference>
<keyword evidence="4" id="KW-1185">Reference proteome</keyword>
<evidence type="ECO:0000313" key="3">
    <source>
        <dbReference type="EMBL" id="GFR52644.1"/>
    </source>
</evidence>
<dbReference type="InterPro" id="IPR000182">
    <property type="entry name" value="GNAT_dom"/>
</dbReference>
<dbReference type="InterPro" id="IPR039143">
    <property type="entry name" value="GNPNAT1-like"/>
</dbReference>
<organism evidence="3 4">
    <name type="scientific">Astrephomene gubernaculifera</name>
    <dbReference type="NCBI Taxonomy" id="47775"/>
    <lineage>
        <taxon>Eukaryota</taxon>
        <taxon>Viridiplantae</taxon>
        <taxon>Chlorophyta</taxon>
        <taxon>core chlorophytes</taxon>
        <taxon>Chlorophyceae</taxon>
        <taxon>CS clade</taxon>
        <taxon>Chlamydomonadales</taxon>
        <taxon>Astrephomenaceae</taxon>
        <taxon>Astrephomene</taxon>
    </lineage>
</organism>
<dbReference type="EMBL" id="BMAR01000068">
    <property type="protein sequence ID" value="GFR52644.1"/>
    <property type="molecule type" value="Genomic_DNA"/>
</dbReference>
<dbReference type="PROSITE" id="PS51186">
    <property type="entry name" value="GNAT"/>
    <property type="match status" value="1"/>
</dbReference>
<gene>
    <name evidence="3" type="ORF">Agub_g15235</name>
</gene>
<reference evidence="3 4" key="1">
    <citation type="journal article" date="2021" name="Sci. Rep.">
        <title>Genome sequencing of the multicellular alga Astrephomene provides insights into convergent evolution of germ-soma differentiation.</title>
        <authorList>
            <person name="Yamashita S."/>
            <person name="Yamamoto K."/>
            <person name="Matsuzaki R."/>
            <person name="Suzuki S."/>
            <person name="Yamaguchi H."/>
            <person name="Hirooka S."/>
            <person name="Minakuchi Y."/>
            <person name="Miyagishima S."/>
            <person name="Kawachi M."/>
            <person name="Toyoda A."/>
            <person name="Nozaki H."/>
        </authorList>
    </citation>
    <scope>NUCLEOTIDE SEQUENCE [LARGE SCALE GENOMIC DNA]</scope>
    <source>
        <strain evidence="3 4">NIES-4017</strain>
    </source>
</reference>
<accession>A0AAD3E571</accession>
<feature type="non-terminal residue" evidence="3">
    <location>
        <position position="383"/>
    </location>
</feature>
<name>A0AAD3E571_9CHLO</name>
<dbReference type="PANTHER" id="PTHR13355">
    <property type="entry name" value="GLUCOSAMINE 6-PHOSPHATE N-ACETYLTRANSFERASE"/>
    <property type="match status" value="1"/>
</dbReference>
<dbReference type="GO" id="GO:0008080">
    <property type="term" value="F:N-acetyltransferase activity"/>
    <property type="evidence" value="ECO:0007669"/>
    <property type="project" value="TreeGrafter"/>
</dbReference>
<evidence type="ECO:0000259" key="2">
    <source>
        <dbReference type="PROSITE" id="PS51186"/>
    </source>
</evidence>
<feature type="compositionally biased region" description="Polar residues" evidence="1">
    <location>
        <begin position="21"/>
        <end position="32"/>
    </location>
</feature>
<sequence>MRPSTGALNRRPATVRASQAAWGTSSRSSKPNQHPPLSYSINRRDIMGADLGMLLAACRAETMEAGPPLCRQNYSYWTSQAGLRHAAKLELALRRSVATVACFTTWDVYGNVGAAALTRTTTVGAATTGCSAASGAREGAVRGAEVAAEEVGLAELHVEEGGGRSQQPEPSSSSSSPSSSPSPSAPSHALGCSGGRRKPPTPPGVPDMDWNWLLPASGAGDAGEHCQCSSSNGGRSSWSSETNSSSNSNSSSSSSNSSNSNSGASRPALSLPFSSPSASSSSSSPPRKSLVGFARATGDNSLVATVYDVAVHPALRGRGIGGRLVKLLVQQVQTRAVYDIGVVTPAGAEGFWARCSFEDDREGSTFMIFTGRRCRGQQEVQQE</sequence>
<dbReference type="InterPro" id="IPR016181">
    <property type="entry name" value="Acyl_CoA_acyltransferase"/>
</dbReference>
<feature type="compositionally biased region" description="Low complexity" evidence="1">
    <location>
        <begin position="229"/>
        <end position="289"/>
    </location>
</feature>
<dbReference type="Gene3D" id="3.40.630.30">
    <property type="match status" value="1"/>
</dbReference>
<evidence type="ECO:0000313" key="4">
    <source>
        <dbReference type="Proteomes" id="UP001054857"/>
    </source>
</evidence>
<feature type="domain" description="N-acetyltransferase" evidence="2">
    <location>
        <begin position="290"/>
        <end position="372"/>
    </location>
</feature>
<dbReference type="AlphaFoldDB" id="A0AAD3E571"/>
<dbReference type="Proteomes" id="UP001054857">
    <property type="component" value="Unassembled WGS sequence"/>
</dbReference>
<evidence type="ECO:0000256" key="1">
    <source>
        <dbReference type="SAM" id="MobiDB-lite"/>
    </source>
</evidence>
<protein>
    <recommendedName>
        <fullName evidence="2">N-acetyltransferase domain-containing protein</fullName>
    </recommendedName>
</protein>
<feature type="compositionally biased region" description="Low complexity" evidence="1">
    <location>
        <begin position="170"/>
        <end position="187"/>
    </location>
</feature>